<organism evidence="1">
    <name type="scientific">Fonticula alba</name>
    <name type="common">Slime mold</name>
    <dbReference type="NCBI Taxonomy" id="691883"/>
    <lineage>
        <taxon>Eukaryota</taxon>
        <taxon>Rotosphaerida</taxon>
        <taxon>Fonticulaceae</taxon>
        <taxon>Fonticula</taxon>
    </lineage>
</organism>
<evidence type="ECO:0000313" key="2">
    <source>
        <dbReference type="Proteomes" id="UP000030693"/>
    </source>
</evidence>
<dbReference type="AlphaFoldDB" id="A0A058ZDC1"/>
<evidence type="ECO:0000313" key="1">
    <source>
        <dbReference type="EMBL" id="KCV71928.1"/>
    </source>
</evidence>
<protein>
    <submittedName>
        <fullName evidence="1">Uncharacterized protein</fullName>
    </submittedName>
</protein>
<gene>
    <name evidence="1" type="ORF">H696_01337</name>
</gene>
<sequence length="398" mass="44050">MTTPPTTLLAQPQNELPAATNPGHGLLCVGINPVDLDIHALYPRLAPSIQAATVNIYQHHGGVDYFYSAVINNVLGQASVLVGLLLSPSLHEASCIRFIRLLAATLSGKLKLHHEAWGTLRPEDRMRTAFACATLLHFMNIFPPEILYLWQDVRRIHSRANEILNSLNTEMLQNTLAKMPVFGWWIDGRPLDMVEGALNVLQSVLSPERAALSADLPSLEHYGLTAAGILVDTEVALMDFIQQVESQHILVHFVIDRRGVAGADDGSASTPVMWSLGQTRVFQFEPLTHPRLTLEALQILYQQNTQATGAKKNPRIHYGQKSELLELFDAFQVATQKYGINLAAPPTSADQEAATRTDSDHRLFSVDQTRPFEGMVQETLGLKSGLYEFDVCTVSWDQ</sequence>
<name>A0A058ZDC1_FONAL</name>
<dbReference type="RefSeq" id="XP_009493506.1">
    <property type="nucleotide sequence ID" value="XM_009495231.1"/>
</dbReference>
<dbReference type="EMBL" id="KB932202">
    <property type="protein sequence ID" value="KCV71928.1"/>
    <property type="molecule type" value="Genomic_DNA"/>
</dbReference>
<dbReference type="GeneID" id="20526062"/>
<accession>A0A058ZDC1</accession>
<reference evidence="1" key="1">
    <citation type="submission" date="2013-04" db="EMBL/GenBank/DDBJ databases">
        <title>The Genome Sequence of Fonticula alba ATCC 38817.</title>
        <authorList>
            <consortium name="The Broad Institute Genomics Platform"/>
            <person name="Russ C."/>
            <person name="Cuomo C."/>
            <person name="Burger G."/>
            <person name="Gray M.W."/>
            <person name="Holland P.W.H."/>
            <person name="King N."/>
            <person name="Lang F.B.F."/>
            <person name="Roger A.J."/>
            <person name="Ruiz-Trillo I."/>
            <person name="Brown M."/>
            <person name="Walker B."/>
            <person name="Young S."/>
            <person name="Zeng Q."/>
            <person name="Gargeya S."/>
            <person name="Fitzgerald M."/>
            <person name="Haas B."/>
            <person name="Abouelleil A."/>
            <person name="Allen A.W."/>
            <person name="Alvarado L."/>
            <person name="Arachchi H.M."/>
            <person name="Berlin A.M."/>
            <person name="Chapman S.B."/>
            <person name="Gainer-Dewar J."/>
            <person name="Goldberg J."/>
            <person name="Griggs A."/>
            <person name="Gujja S."/>
            <person name="Hansen M."/>
            <person name="Howarth C."/>
            <person name="Imamovic A."/>
            <person name="Ireland A."/>
            <person name="Larimer J."/>
            <person name="McCowan C."/>
            <person name="Murphy C."/>
            <person name="Pearson M."/>
            <person name="Poon T.W."/>
            <person name="Priest M."/>
            <person name="Roberts A."/>
            <person name="Saif S."/>
            <person name="Shea T."/>
            <person name="Sisk P."/>
            <person name="Sykes S."/>
            <person name="Wortman J."/>
            <person name="Nusbaum C."/>
            <person name="Birren B."/>
        </authorList>
    </citation>
    <scope>NUCLEOTIDE SEQUENCE [LARGE SCALE GENOMIC DNA]</scope>
    <source>
        <strain evidence="1">ATCC 38817</strain>
    </source>
</reference>
<keyword evidence="2" id="KW-1185">Reference proteome</keyword>
<dbReference type="Proteomes" id="UP000030693">
    <property type="component" value="Unassembled WGS sequence"/>
</dbReference>
<proteinExistence type="predicted"/>